<organism evidence="2">
    <name type="scientific">uncultured Nocardioides sp</name>
    <dbReference type="NCBI Taxonomy" id="198441"/>
    <lineage>
        <taxon>Bacteria</taxon>
        <taxon>Bacillati</taxon>
        <taxon>Actinomycetota</taxon>
        <taxon>Actinomycetes</taxon>
        <taxon>Propionibacteriales</taxon>
        <taxon>Nocardioidaceae</taxon>
        <taxon>Nocardioides</taxon>
        <taxon>environmental samples</taxon>
    </lineage>
</organism>
<protein>
    <submittedName>
        <fullName evidence="2">Uncharacterized protein</fullName>
    </submittedName>
</protein>
<feature type="region of interest" description="Disordered" evidence="1">
    <location>
        <begin position="1"/>
        <end position="64"/>
    </location>
</feature>
<reference evidence="2" key="1">
    <citation type="submission" date="2020-02" db="EMBL/GenBank/DDBJ databases">
        <authorList>
            <person name="Meier V. D."/>
        </authorList>
    </citation>
    <scope>NUCLEOTIDE SEQUENCE</scope>
    <source>
        <strain evidence="2">AVDCRST_MAG32</strain>
    </source>
</reference>
<dbReference type="EMBL" id="CADCUM010000072">
    <property type="protein sequence ID" value="CAA9380583.1"/>
    <property type="molecule type" value="Genomic_DNA"/>
</dbReference>
<evidence type="ECO:0000313" key="2">
    <source>
        <dbReference type="EMBL" id="CAA9380583.1"/>
    </source>
</evidence>
<name>A0A6J4N8B5_9ACTN</name>
<feature type="compositionally biased region" description="Low complexity" evidence="1">
    <location>
        <begin position="7"/>
        <end position="19"/>
    </location>
</feature>
<feature type="non-terminal residue" evidence="2">
    <location>
        <position position="64"/>
    </location>
</feature>
<accession>A0A6J4N8B5</accession>
<feature type="compositionally biased region" description="Low complexity" evidence="1">
    <location>
        <begin position="40"/>
        <end position="64"/>
    </location>
</feature>
<sequence>CTSTTSPAPCAAPRCDCAPTPAPTVRTGRSDPRTAWSAGRTGPSTSASARTPTARATGRTGRTP</sequence>
<evidence type="ECO:0000256" key="1">
    <source>
        <dbReference type="SAM" id="MobiDB-lite"/>
    </source>
</evidence>
<dbReference type="AlphaFoldDB" id="A0A6J4N8B5"/>
<feature type="non-terminal residue" evidence="2">
    <location>
        <position position="1"/>
    </location>
</feature>
<gene>
    <name evidence="2" type="ORF">AVDCRST_MAG32-1620</name>
</gene>
<proteinExistence type="predicted"/>